<dbReference type="PRINTS" id="PR00621">
    <property type="entry name" value="HISTONEH2B"/>
</dbReference>
<dbReference type="PANTHER" id="PTHR23428">
    <property type="entry name" value="HISTONE H2B"/>
    <property type="match status" value="1"/>
</dbReference>
<feature type="non-terminal residue" evidence="3">
    <location>
        <position position="185"/>
    </location>
</feature>
<reference evidence="3 4" key="1">
    <citation type="submission" date="2015-03" db="EMBL/GenBank/DDBJ databases">
        <title>Draft genome of the nematode, Opisthorchis viverrini.</title>
        <authorList>
            <person name="Mitreva M."/>
        </authorList>
    </citation>
    <scope>NUCLEOTIDE SEQUENCE [LARGE SCALE GENOMIC DNA]</scope>
    <source>
        <strain evidence="3">Khon Kaen</strain>
    </source>
</reference>
<dbReference type="AlphaFoldDB" id="A0A1S8WSY7"/>
<dbReference type="GO" id="GO:0000786">
    <property type="term" value="C:nucleosome"/>
    <property type="evidence" value="ECO:0007669"/>
    <property type="project" value="InterPro"/>
</dbReference>
<sequence length="185" mass="20455">MNAAKETITITVAHGDQALTPSPRRDPLTSNTVMKFLKNDVPKSMYFGSAIFVKANGIKHRTSPVVGLRLCECKNMEILTNDCTISGKDPKGYSRQACEEDFRSEGPDSRQEEESKEEGELCHLYLHGPPPNAPGHGITSKGMSIMNFSVNIFERIAAESSRLTQHNRYSTTSSIEIQAVVRLLV</sequence>
<comment type="similarity">
    <text evidence="1">Belongs to the histone H2B family.</text>
</comment>
<protein>
    <submittedName>
        <fullName evidence="3">Uncharacterized protein</fullName>
    </submittedName>
</protein>
<evidence type="ECO:0000313" key="4">
    <source>
        <dbReference type="Proteomes" id="UP000243686"/>
    </source>
</evidence>
<dbReference type="SMART" id="SM00427">
    <property type="entry name" value="H2B"/>
    <property type="match status" value="1"/>
</dbReference>
<dbReference type="SUPFAM" id="SSF47113">
    <property type="entry name" value="Histone-fold"/>
    <property type="match status" value="1"/>
</dbReference>
<evidence type="ECO:0000256" key="1">
    <source>
        <dbReference type="ARBA" id="ARBA00006846"/>
    </source>
</evidence>
<organism evidence="3 4">
    <name type="scientific">Opisthorchis viverrini</name>
    <name type="common">Southeast Asian liver fluke</name>
    <dbReference type="NCBI Taxonomy" id="6198"/>
    <lineage>
        <taxon>Eukaryota</taxon>
        <taxon>Metazoa</taxon>
        <taxon>Spiralia</taxon>
        <taxon>Lophotrochozoa</taxon>
        <taxon>Platyhelminthes</taxon>
        <taxon>Trematoda</taxon>
        <taxon>Digenea</taxon>
        <taxon>Opisthorchiida</taxon>
        <taxon>Opisthorchiata</taxon>
        <taxon>Opisthorchiidae</taxon>
        <taxon>Opisthorchis</taxon>
    </lineage>
</organism>
<accession>A0A1S8WSY7</accession>
<keyword evidence="4" id="KW-1185">Reference proteome</keyword>
<gene>
    <name evidence="3" type="ORF">X801_06531</name>
</gene>
<proteinExistence type="inferred from homology"/>
<evidence type="ECO:0000313" key="3">
    <source>
        <dbReference type="EMBL" id="OON17629.1"/>
    </source>
</evidence>
<dbReference type="Proteomes" id="UP000243686">
    <property type="component" value="Unassembled WGS sequence"/>
</dbReference>
<dbReference type="Gene3D" id="1.10.20.10">
    <property type="entry name" value="Histone, subunit A"/>
    <property type="match status" value="1"/>
</dbReference>
<dbReference type="GO" id="GO:0046982">
    <property type="term" value="F:protein heterodimerization activity"/>
    <property type="evidence" value="ECO:0007669"/>
    <property type="project" value="InterPro"/>
</dbReference>
<dbReference type="InterPro" id="IPR000558">
    <property type="entry name" value="Histone_H2B"/>
</dbReference>
<dbReference type="InterPro" id="IPR009072">
    <property type="entry name" value="Histone-fold"/>
</dbReference>
<dbReference type="GO" id="GO:0003677">
    <property type="term" value="F:DNA binding"/>
    <property type="evidence" value="ECO:0007669"/>
    <property type="project" value="InterPro"/>
</dbReference>
<dbReference type="GO" id="GO:0030527">
    <property type="term" value="F:structural constituent of chromatin"/>
    <property type="evidence" value="ECO:0007669"/>
    <property type="project" value="InterPro"/>
</dbReference>
<name>A0A1S8WSY7_OPIVI</name>
<feature type="region of interest" description="Disordered" evidence="2">
    <location>
        <begin position="90"/>
        <end position="119"/>
    </location>
</feature>
<dbReference type="EMBL" id="KV895101">
    <property type="protein sequence ID" value="OON17629.1"/>
    <property type="molecule type" value="Genomic_DNA"/>
</dbReference>
<evidence type="ECO:0000256" key="2">
    <source>
        <dbReference type="SAM" id="MobiDB-lite"/>
    </source>
</evidence>